<dbReference type="InterPro" id="IPR044505">
    <property type="entry name" value="GlgX_Isoamylase_N_E_set"/>
</dbReference>
<dbReference type="AlphaFoldDB" id="A0A418YGB3"/>
<reference evidence="5 6" key="1">
    <citation type="submission" date="2018-09" db="EMBL/GenBank/DDBJ databases">
        <authorList>
            <person name="Wang F."/>
        </authorList>
    </citation>
    <scope>NUCLEOTIDE SEQUENCE [LARGE SCALE GENOMIC DNA]</scope>
    <source>
        <strain evidence="5 6">PLHSC7-2</strain>
    </source>
</reference>
<evidence type="ECO:0000256" key="2">
    <source>
        <dbReference type="ARBA" id="ARBA00022801"/>
    </source>
</evidence>
<dbReference type="PROSITE" id="PS51257">
    <property type="entry name" value="PROKAR_LIPOPROTEIN"/>
    <property type="match status" value="1"/>
</dbReference>
<dbReference type="CDD" id="cd02856">
    <property type="entry name" value="E_set_GDE_Isoamylase_N"/>
    <property type="match status" value="1"/>
</dbReference>
<dbReference type="InterPro" id="IPR006047">
    <property type="entry name" value="GH13_cat_dom"/>
</dbReference>
<proteinExistence type="inferred from homology"/>
<keyword evidence="2" id="KW-0378">Hydrolase</keyword>
<comment type="caution">
    <text evidence="5">The sequence shown here is derived from an EMBL/GenBank/DDBJ whole genome shotgun (WGS) entry which is preliminary data.</text>
</comment>
<evidence type="ECO:0000256" key="1">
    <source>
        <dbReference type="ARBA" id="ARBA00008061"/>
    </source>
</evidence>
<evidence type="ECO:0000256" key="3">
    <source>
        <dbReference type="ARBA" id="ARBA00023295"/>
    </source>
</evidence>
<keyword evidence="3" id="KW-0326">Glycosidase</keyword>
<dbReference type="Gene3D" id="3.20.20.80">
    <property type="entry name" value="Glycosidases"/>
    <property type="match status" value="1"/>
</dbReference>
<dbReference type="EMBL" id="QZCH01000008">
    <property type="protein sequence ID" value="RJG48442.1"/>
    <property type="molecule type" value="Genomic_DNA"/>
</dbReference>
<dbReference type="NCBIfam" id="TIGR02100">
    <property type="entry name" value="glgX_debranch"/>
    <property type="match status" value="1"/>
</dbReference>
<dbReference type="OrthoDB" id="3236218at2"/>
<dbReference type="Gene3D" id="2.60.40.10">
    <property type="entry name" value="Immunoglobulins"/>
    <property type="match status" value="1"/>
</dbReference>
<evidence type="ECO:0000313" key="6">
    <source>
        <dbReference type="Proteomes" id="UP000283255"/>
    </source>
</evidence>
<dbReference type="Proteomes" id="UP000283255">
    <property type="component" value="Unassembled WGS sequence"/>
</dbReference>
<keyword evidence="6" id="KW-1185">Reference proteome</keyword>
<evidence type="ECO:0000313" key="5">
    <source>
        <dbReference type="EMBL" id="RJG48442.1"/>
    </source>
</evidence>
<protein>
    <submittedName>
        <fullName evidence="5">Glycogen debranching enzyme GlgX</fullName>
    </submittedName>
</protein>
<dbReference type="SMART" id="SM00642">
    <property type="entry name" value="Aamy"/>
    <property type="match status" value="1"/>
</dbReference>
<accession>A0A418YGB3</accession>
<dbReference type="InterPro" id="IPR013783">
    <property type="entry name" value="Ig-like_fold"/>
</dbReference>
<dbReference type="InterPro" id="IPR011837">
    <property type="entry name" value="Glycogen_debranch_GlgX"/>
</dbReference>
<dbReference type="Pfam" id="PF00128">
    <property type="entry name" value="Alpha-amylase"/>
    <property type="match status" value="1"/>
</dbReference>
<organism evidence="5 6">
    <name type="scientific">Motilimonas pumila</name>
    <dbReference type="NCBI Taxonomy" id="2303987"/>
    <lineage>
        <taxon>Bacteria</taxon>
        <taxon>Pseudomonadati</taxon>
        <taxon>Pseudomonadota</taxon>
        <taxon>Gammaproteobacteria</taxon>
        <taxon>Alteromonadales</taxon>
        <taxon>Alteromonadales genera incertae sedis</taxon>
        <taxon>Motilimonas</taxon>
    </lineage>
</organism>
<reference evidence="5 6" key="2">
    <citation type="submission" date="2019-01" db="EMBL/GenBank/DDBJ databases">
        <title>Motilimonas pumilus sp. nov., isolated from the gut of sea cucumber (Apostichopus japonicus).</title>
        <authorList>
            <person name="Wang F.-Q."/>
            <person name="Ren L.-H."/>
            <person name="Lin Y.-W."/>
            <person name="Sun G.-H."/>
            <person name="Du Z.-J."/>
            <person name="Zhao J.-X."/>
            <person name="Liu X.-J."/>
            <person name="Liu L.-J."/>
        </authorList>
    </citation>
    <scope>NUCLEOTIDE SEQUENCE [LARGE SCALE GENOMIC DNA]</scope>
    <source>
        <strain evidence="5 6">PLHSC7-2</strain>
    </source>
</reference>
<evidence type="ECO:0000259" key="4">
    <source>
        <dbReference type="SMART" id="SM00642"/>
    </source>
</evidence>
<dbReference type="GO" id="GO:0005980">
    <property type="term" value="P:glycogen catabolic process"/>
    <property type="evidence" value="ECO:0007669"/>
    <property type="project" value="InterPro"/>
</dbReference>
<dbReference type="SUPFAM" id="SSF51011">
    <property type="entry name" value="Glycosyl hydrolase domain"/>
    <property type="match status" value="1"/>
</dbReference>
<dbReference type="RefSeq" id="WP_119910252.1">
    <property type="nucleotide sequence ID" value="NZ_QZCH01000008.1"/>
</dbReference>
<dbReference type="CDD" id="cd11326">
    <property type="entry name" value="AmyAc_Glg_debranch"/>
    <property type="match status" value="1"/>
</dbReference>
<dbReference type="Gene3D" id="2.60.40.1180">
    <property type="entry name" value="Golgi alpha-mannosidase II"/>
    <property type="match status" value="1"/>
</dbReference>
<dbReference type="PANTHER" id="PTHR43002">
    <property type="entry name" value="GLYCOGEN DEBRANCHING ENZYME"/>
    <property type="match status" value="1"/>
</dbReference>
<dbReference type="InterPro" id="IPR014756">
    <property type="entry name" value="Ig_E-set"/>
</dbReference>
<feature type="domain" description="Glycosyl hydrolase family 13 catalytic" evidence="4">
    <location>
        <begin position="153"/>
        <end position="562"/>
    </location>
</feature>
<dbReference type="GO" id="GO:0004135">
    <property type="term" value="F:amylo-alpha-1,6-glucosidase activity"/>
    <property type="evidence" value="ECO:0007669"/>
    <property type="project" value="InterPro"/>
</dbReference>
<dbReference type="SUPFAM" id="SSF51445">
    <property type="entry name" value="(Trans)glycosidases"/>
    <property type="match status" value="1"/>
</dbReference>
<dbReference type="InterPro" id="IPR004193">
    <property type="entry name" value="Glyco_hydro_13_N"/>
</dbReference>
<gene>
    <name evidence="5" type="primary">glgX</name>
    <name evidence="5" type="ORF">D1Z90_08085</name>
</gene>
<comment type="similarity">
    <text evidence="1">Belongs to the glycosyl hydrolase 13 family.</text>
</comment>
<name>A0A418YGB3_9GAMM</name>
<dbReference type="InterPro" id="IPR013780">
    <property type="entry name" value="Glyco_hydro_b"/>
</dbReference>
<dbReference type="Pfam" id="PF02922">
    <property type="entry name" value="CBM_48"/>
    <property type="match status" value="1"/>
</dbReference>
<dbReference type="InterPro" id="IPR017853">
    <property type="entry name" value="GH"/>
</dbReference>
<dbReference type="SUPFAM" id="SSF81296">
    <property type="entry name" value="E set domains"/>
    <property type="match status" value="1"/>
</dbReference>
<sequence length="681" mass="77653">MTERVTVNTPPVGPYVLRSGRPEPLGAQLMSSGCNFSVYCQADTEIWLMLFDHNEVEIQRFRLLDKVGNYHTCFIDGICAGQRYAFLVYQQGRPYYLIDPYAKCLSKAQHWNGEAYQQASTDFIAKSVVVDDSFDWQGVNKPNHQAHNLIIYELHVKGFSWLNPAIPVALRGTYLGLSHPVNLAYFKQLGINAVQIMPILSFMDEPRLADLGLRNYWGYNPVNFFSPEPRYAIADPVTEFKTMVQQFHQAGIEVILDVVFNHTAEGGIGGPILSLKGLAERVYYSVDVDEQQNIVHHHNFTGCGNSVNLDNPWTLKLVIDALRYWVEHMQVDGFRFDLAVTLARENGQFQPLSAFFKVLHQDPVLSQVRLIAEPWDIGPEGYQLGYFPHHWLECNDKFRDNMRAFWRGDGQQLAEFATRLLGSRDLFHKSLRSIETSVNYICYHDGYTLADLVSYDVRHNHANLESNQDGHGHNLSNNHGIEGQTLDSAVNQARAQTQRNLLACLLLAQGTPHFLAGDERGHTQLGNNNAYCQDSAISWIDWQESDESRQLTRFCQQLIALRLRSKLFNRLQLEDDDYYRLASNMQVAWYHPDGRRMQLNHWQSETAQVLILELAYQQEHYLLVFNGSAYEINCHLPAVNQPSWLCVFDTSVNHGLQTPTCKVLSGNIMANAHSVILLQAS</sequence>